<dbReference type="InterPro" id="IPR001206">
    <property type="entry name" value="Diacylglycerol_kinase_cat_dom"/>
</dbReference>
<keyword evidence="11" id="KW-0418">Kinase</keyword>
<dbReference type="InterPro" id="IPR007071">
    <property type="entry name" value="AKAP95"/>
</dbReference>
<keyword evidence="2" id="KW-0479">Metal-binding</keyword>
<evidence type="ECO:0000256" key="2">
    <source>
        <dbReference type="ARBA" id="ARBA00022723"/>
    </source>
</evidence>
<comment type="similarity">
    <text evidence="7">Belongs to the AKAP95 family.</text>
</comment>
<keyword evidence="4 7" id="KW-0863">Zinc-finger</keyword>
<comment type="caution">
    <text evidence="11">The sequence shown here is derived from an EMBL/GenBank/DDBJ whole genome shotgun (WGS) entry which is preliminary data.</text>
</comment>
<dbReference type="GO" id="GO:0008270">
    <property type="term" value="F:zinc ion binding"/>
    <property type="evidence" value="ECO:0007669"/>
    <property type="project" value="UniProtKB-KW"/>
</dbReference>
<sequence length="561" mass="64022">MLVDDFKTAINKPCGSADEPNRAGSLLQSEPMLYVRRVRGGQRWSLGHTVFTAPDPVLRDRWVQSLRHSTEKYSKERPKNLLVFINPFGGRQRGREVYWTQIAPLFELAGVRAHILVSLPGEWRSVSGSFKAVNLTCMSSACPKSPGGLSPSAHLADGTADLILVRDCGRAEFLKHLSRHTNNKDQPRLRGGPMFRNFDGRKRRQSQTSDELDSKYRRTDSEEEEEDCEDDDNEDKEETEEVVGEDGEKKKKTAEGEEEDEEAKKKKREKRKLERQNQRQKDRYQDIKEHKRMQFACSLCKFRTVEEEEVQAHLESKFHKEIFKFINTKLPDKTVEFLQEYIVNRNKKIQKRRQELIDKEGPIQKQDPFKGIAQEQFFKRIEAAHCMACDMIIPAQYHLLQRHLHSPEHNRNRKGIAEQFKKSSLHVAKSVLNNKHIVTMLEKYLKGEDPFTDENVDHDVELDESVEGAPAGGAVGETSAAGERNEEEGQPGAEAGADATAAREETTATDEGEREGTQGKEGGDEGRDVMMEEEEEEEEQAGPDGEEEEDEEDLEEENPMA</sequence>
<dbReference type="Proteomes" id="UP000289886">
    <property type="component" value="Unassembled WGS sequence"/>
</dbReference>
<dbReference type="GO" id="GO:0003677">
    <property type="term" value="F:DNA binding"/>
    <property type="evidence" value="ECO:0007669"/>
    <property type="project" value="InterPro"/>
</dbReference>
<proteinExistence type="inferred from homology"/>
<reference evidence="11 12" key="1">
    <citation type="submission" date="2019-01" db="EMBL/GenBank/DDBJ databases">
        <title>Draft Genome and Complete Hox-Cluster Characterization of the Sterlet Sturgeon (Acipenser ruthenus).</title>
        <authorList>
            <person name="Wei Q."/>
        </authorList>
    </citation>
    <scope>NUCLEOTIDE SEQUENCE [LARGE SCALE GENOMIC DNA]</scope>
    <source>
        <strain evidence="11">WHYD16114868_AA</strain>
        <tissue evidence="11">Blood</tissue>
    </source>
</reference>
<organism evidence="11 12">
    <name type="scientific">Acipenser ruthenus</name>
    <name type="common">Sterlet sturgeon</name>
    <dbReference type="NCBI Taxonomy" id="7906"/>
    <lineage>
        <taxon>Eukaryota</taxon>
        <taxon>Metazoa</taxon>
        <taxon>Chordata</taxon>
        <taxon>Craniata</taxon>
        <taxon>Vertebrata</taxon>
        <taxon>Euteleostomi</taxon>
        <taxon>Actinopterygii</taxon>
        <taxon>Chondrostei</taxon>
        <taxon>Acipenseriformes</taxon>
        <taxon>Acipenseridae</taxon>
        <taxon>Acipenser</taxon>
    </lineage>
</organism>
<feature type="compositionally biased region" description="Basic and acidic residues" evidence="8">
    <location>
        <begin position="271"/>
        <end position="287"/>
    </location>
</feature>
<feature type="compositionally biased region" description="Basic and acidic residues" evidence="8">
    <location>
        <begin position="246"/>
        <end position="255"/>
    </location>
</feature>
<dbReference type="Gene3D" id="2.60.200.40">
    <property type="match status" value="1"/>
</dbReference>
<keyword evidence="12" id="KW-1185">Reference proteome</keyword>
<evidence type="ECO:0000259" key="10">
    <source>
        <dbReference type="PROSITE" id="PS51799"/>
    </source>
</evidence>
<dbReference type="Pfam" id="PF19280">
    <property type="entry name" value="CERK_C"/>
    <property type="match status" value="1"/>
</dbReference>
<feature type="domain" description="DAGKc" evidence="9">
    <location>
        <begin position="76"/>
        <end position="111"/>
    </location>
</feature>
<gene>
    <name evidence="11" type="ORF">EOD39_10570</name>
</gene>
<evidence type="ECO:0000256" key="8">
    <source>
        <dbReference type="SAM" id="MobiDB-lite"/>
    </source>
</evidence>
<evidence type="ECO:0000256" key="3">
    <source>
        <dbReference type="ARBA" id="ARBA00022737"/>
    </source>
</evidence>
<dbReference type="InterPro" id="IPR034736">
    <property type="entry name" value="ZF_C2H2_AKAP95"/>
</dbReference>
<evidence type="ECO:0000256" key="7">
    <source>
        <dbReference type="PROSITE-ProRule" id="PRU01140"/>
    </source>
</evidence>
<dbReference type="Pfam" id="PF04988">
    <property type="entry name" value="AKAP95"/>
    <property type="match status" value="1"/>
</dbReference>
<feature type="compositionally biased region" description="Basic and acidic residues" evidence="8">
    <location>
        <begin position="514"/>
        <end position="530"/>
    </location>
</feature>
<keyword evidence="3" id="KW-0677">Repeat</keyword>
<evidence type="ECO:0000256" key="4">
    <source>
        <dbReference type="ARBA" id="ARBA00022771"/>
    </source>
</evidence>
<feature type="region of interest" description="Disordered" evidence="8">
    <location>
        <begin position="465"/>
        <end position="561"/>
    </location>
</feature>
<dbReference type="AlphaFoldDB" id="A0A444TXC0"/>
<feature type="compositionally biased region" description="Acidic residues" evidence="8">
    <location>
        <begin position="221"/>
        <end position="245"/>
    </location>
</feature>
<feature type="domain" description="C2H2 AKAP95-type" evidence="10">
    <location>
        <begin position="297"/>
        <end position="319"/>
    </location>
</feature>
<feature type="region of interest" description="Disordered" evidence="8">
    <location>
        <begin position="179"/>
        <end position="287"/>
    </location>
</feature>
<dbReference type="InterPro" id="IPR045363">
    <property type="entry name" value="CERK_C"/>
</dbReference>
<evidence type="ECO:0000256" key="5">
    <source>
        <dbReference type="ARBA" id="ARBA00022833"/>
    </source>
</evidence>
<dbReference type="GO" id="GO:0034237">
    <property type="term" value="F:protein kinase A regulatory subunit binding"/>
    <property type="evidence" value="ECO:0007669"/>
    <property type="project" value="TreeGrafter"/>
</dbReference>
<dbReference type="PROSITE" id="PS50146">
    <property type="entry name" value="DAGK"/>
    <property type="match status" value="1"/>
</dbReference>
<feature type="compositionally biased region" description="Low complexity" evidence="8">
    <location>
        <begin position="490"/>
        <end position="500"/>
    </location>
</feature>
<feature type="compositionally biased region" description="Acidic residues" evidence="8">
    <location>
        <begin position="531"/>
        <end position="561"/>
    </location>
</feature>
<dbReference type="GO" id="GO:0016363">
    <property type="term" value="C:nuclear matrix"/>
    <property type="evidence" value="ECO:0007669"/>
    <property type="project" value="TreeGrafter"/>
</dbReference>
<feature type="domain" description="C2H2 AKAP95-type" evidence="10">
    <location>
        <begin position="386"/>
        <end position="409"/>
    </location>
</feature>
<dbReference type="PANTHER" id="PTHR12190:SF6">
    <property type="entry name" value="A-KINASE ANCHOR PROTEIN 8"/>
    <property type="match status" value="1"/>
</dbReference>
<protein>
    <submittedName>
        <fullName evidence="11">A-kinase anchor protein 8</fullName>
    </submittedName>
</protein>
<keyword evidence="6" id="KW-0539">Nucleus</keyword>
<evidence type="ECO:0000256" key="6">
    <source>
        <dbReference type="ARBA" id="ARBA00023242"/>
    </source>
</evidence>
<dbReference type="PROSITE" id="PS51799">
    <property type="entry name" value="ZF_C2H2_AKAP95"/>
    <property type="match status" value="2"/>
</dbReference>
<evidence type="ECO:0000259" key="9">
    <source>
        <dbReference type="PROSITE" id="PS50146"/>
    </source>
</evidence>
<keyword evidence="11" id="KW-0808">Transferase</keyword>
<dbReference type="GO" id="GO:0016301">
    <property type="term" value="F:kinase activity"/>
    <property type="evidence" value="ECO:0007669"/>
    <property type="project" value="UniProtKB-KW"/>
</dbReference>
<comment type="subcellular location">
    <subcellularLocation>
        <location evidence="1">Nucleus</location>
    </subcellularLocation>
</comment>
<keyword evidence="5" id="KW-0862">Zinc</keyword>
<evidence type="ECO:0000256" key="1">
    <source>
        <dbReference type="ARBA" id="ARBA00004123"/>
    </source>
</evidence>
<dbReference type="EMBL" id="SCEB01215800">
    <property type="protein sequence ID" value="RXM27596.1"/>
    <property type="molecule type" value="Genomic_DNA"/>
</dbReference>
<accession>A0A444TXC0</accession>
<evidence type="ECO:0000313" key="12">
    <source>
        <dbReference type="Proteomes" id="UP000289886"/>
    </source>
</evidence>
<dbReference type="PANTHER" id="PTHR12190">
    <property type="entry name" value="A-KINASE ANCHOR PROTEIN AKAP 8"/>
    <property type="match status" value="1"/>
</dbReference>
<name>A0A444TXC0_ACIRT</name>
<evidence type="ECO:0000313" key="11">
    <source>
        <dbReference type="EMBL" id="RXM27596.1"/>
    </source>
</evidence>